<dbReference type="OrthoDB" id="167001at2"/>
<gene>
    <name evidence="2" type="ORF">CFX1CAM_0321</name>
</gene>
<organism evidence="2 3">
    <name type="scientific">Candidatus Brevifilum fermentans</name>
    <dbReference type="NCBI Taxonomy" id="1986204"/>
    <lineage>
        <taxon>Bacteria</taxon>
        <taxon>Bacillati</taxon>
        <taxon>Chloroflexota</taxon>
        <taxon>Anaerolineae</taxon>
        <taxon>Anaerolineales</taxon>
        <taxon>Anaerolineaceae</taxon>
        <taxon>Candidatus Brevifilum</taxon>
    </lineage>
</organism>
<name>A0A1Y6K3G7_9CHLR</name>
<dbReference type="PROSITE" id="PS51257">
    <property type="entry name" value="PROKAR_LIPOPROTEIN"/>
    <property type="match status" value="1"/>
</dbReference>
<feature type="domain" description="Pappalysin-1 SD scarf" evidence="1">
    <location>
        <begin position="218"/>
        <end position="366"/>
    </location>
</feature>
<dbReference type="InterPro" id="IPR058897">
    <property type="entry name" value="PAPPA_SD_C"/>
</dbReference>
<dbReference type="EMBL" id="LT859958">
    <property type="protein sequence ID" value="SMX53387.1"/>
    <property type="molecule type" value="Genomic_DNA"/>
</dbReference>
<reference evidence="3" key="1">
    <citation type="submission" date="2017-05" db="EMBL/GenBank/DDBJ databases">
        <authorList>
            <person name="Kirkegaard R."/>
            <person name="Mcilroy J S."/>
        </authorList>
    </citation>
    <scope>NUCLEOTIDE SEQUENCE [LARGE SCALE GENOMIC DNA]</scope>
</reference>
<protein>
    <recommendedName>
        <fullName evidence="1">Pappalysin-1 SD scarf domain-containing protein</fullName>
    </recommendedName>
</protein>
<dbReference type="AlphaFoldDB" id="A0A1Y6K3G7"/>
<dbReference type="KEGG" id="abat:CFX1CAM_0321"/>
<sequence length="560" mass="63262">MIKKHYPLILIITMLLIATLACSLGGKKSPKLGETYRSEAGGYSLQQVPGYDFEEFWGMTMMSPTDADERFGPMIMAYGLPNDDNLSLQGLMDEMTQQDDEVSAEYSKPKKTKVGGVEGLLVEFKGIEDGQKLKGKLFVALPYPEQTFYMTVLSPEDRWKEIEPIYDAVLKSVSFFEADLTDLDFDLEDFEFDLEDFEFEEEIEGFDETLEDILVPSTQVIRQWAVLAEASSEYSSDDYSALQATGAPDVDYCEENPLAWAPLSGDTEEYLVLYYDVPVIPTELVIIQSHNPSQVVEIQFIDTDGETWTLWYGEPERISTCPDEWTHTIELDEVFYTDTVVIWVDQSVLGLGWAEIDAVELVGYPMGSTSTTVQEEPEVQIPSLLDIPENFSGLMAGPVYQGYASIVIGETKEADLDRIMTIAGRESTDSWKPRESHKQTYLYDMPWSGMTAYISVTVDGVVYKKNVTSGKYPDDYALPTVNNENYEILKGIYDRDKVIPYEVMANLLQSPGFIREQWLREDDGKIVSTYFWHSADGYVLSGIFYDGLLTGMAGLSYYQP</sequence>
<evidence type="ECO:0000313" key="2">
    <source>
        <dbReference type="EMBL" id="SMX53387.1"/>
    </source>
</evidence>
<accession>A0A1Y6K3G7</accession>
<proteinExistence type="predicted"/>
<dbReference type="Pfam" id="PF25900">
    <property type="entry name" value="PAPPA"/>
    <property type="match status" value="1"/>
</dbReference>
<dbReference type="RefSeq" id="WP_087861325.1">
    <property type="nucleotide sequence ID" value="NZ_LT859958.1"/>
</dbReference>
<dbReference type="Proteomes" id="UP000195514">
    <property type="component" value="Chromosome I"/>
</dbReference>
<evidence type="ECO:0000313" key="3">
    <source>
        <dbReference type="Proteomes" id="UP000195514"/>
    </source>
</evidence>
<evidence type="ECO:0000259" key="1">
    <source>
        <dbReference type="Pfam" id="PF25900"/>
    </source>
</evidence>
<keyword evidence="3" id="KW-1185">Reference proteome</keyword>